<organism evidence="1 2">
    <name type="scientific">Acaulospora colombiana</name>
    <dbReference type="NCBI Taxonomy" id="27376"/>
    <lineage>
        <taxon>Eukaryota</taxon>
        <taxon>Fungi</taxon>
        <taxon>Fungi incertae sedis</taxon>
        <taxon>Mucoromycota</taxon>
        <taxon>Glomeromycotina</taxon>
        <taxon>Glomeromycetes</taxon>
        <taxon>Diversisporales</taxon>
        <taxon>Acaulosporaceae</taxon>
        <taxon>Acaulospora</taxon>
    </lineage>
</organism>
<dbReference type="EMBL" id="CAJVPT010003390">
    <property type="protein sequence ID" value="CAG8495233.1"/>
    <property type="molecule type" value="Genomic_DNA"/>
</dbReference>
<name>A0ACA9KXY7_9GLOM</name>
<comment type="caution">
    <text evidence="1">The sequence shown here is derived from an EMBL/GenBank/DDBJ whole genome shotgun (WGS) entry which is preliminary data.</text>
</comment>
<accession>A0ACA9KXY7</accession>
<reference evidence="1" key="1">
    <citation type="submission" date="2021-06" db="EMBL/GenBank/DDBJ databases">
        <authorList>
            <person name="Kallberg Y."/>
            <person name="Tangrot J."/>
            <person name="Rosling A."/>
        </authorList>
    </citation>
    <scope>NUCLEOTIDE SEQUENCE</scope>
    <source>
        <strain evidence="1">CL356</strain>
    </source>
</reference>
<sequence>MVTTKVVTVVDEGTVVVTGTAMDDRVPAEAGKGNRRLVLVLSWFVDAYIPLFNIKRRGPSSSDYSPHNIAANIRLKEIRRNNKTVNNRRGRNSLNQRRSCGVPNLDVTRPKLSIALQRTQQNSQQNLSLTMSALEVPVSATRNRFKSSNSPSTPTT</sequence>
<keyword evidence="2" id="KW-1185">Reference proteome</keyword>
<evidence type="ECO:0000313" key="1">
    <source>
        <dbReference type="EMBL" id="CAG8495233.1"/>
    </source>
</evidence>
<proteinExistence type="predicted"/>
<gene>
    <name evidence="1" type="ORF">ACOLOM_LOCUS2553</name>
</gene>
<evidence type="ECO:0000313" key="2">
    <source>
        <dbReference type="Proteomes" id="UP000789525"/>
    </source>
</evidence>
<feature type="non-terminal residue" evidence="1">
    <location>
        <position position="156"/>
    </location>
</feature>
<protein>
    <submittedName>
        <fullName evidence="1">12197_t:CDS:1</fullName>
    </submittedName>
</protein>
<dbReference type="Proteomes" id="UP000789525">
    <property type="component" value="Unassembled WGS sequence"/>
</dbReference>